<dbReference type="OMA" id="PHGLGME"/>
<dbReference type="GO" id="GO:0016788">
    <property type="term" value="F:hydrolase activity, acting on ester bonds"/>
    <property type="evidence" value="ECO:0007669"/>
    <property type="project" value="InterPro"/>
</dbReference>
<evidence type="ECO:0000256" key="3">
    <source>
        <dbReference type="ARBA" id="ARBA00022729"/>
    </source>
</evidence>
<dbReference type="OrthoDB" id="9974421at2759"/>
<dbReference type="PANTHER" id="PTHR11005">
    <property type="entry name" value="LYSOSOMAL ACID LIPASE-RELATED"/>
    <property type="match status" value="1"/>
</dbReference>
<evidence type="ECO:0000259" key="10">
    <source>
        <dbReference type="Pfam" id="PF04083"/>
    </source>
</evidence>
<comment type="subcellular location">
    <subcellularLocation>
        <location evidence="1">Lysosome lumen</location>
    </subcellularLocation>
</comment>
<keyword evidence="6" id="KW-0443">Lipid metabolism</keyword>
<dbReference type="AlphaFoldDB" id="A0A7I4YUB0"/>
<evidence type="ECO:0000313" key="11">
    <source>
        <dbReference type="Proteomes" id="UP000025227"/>
    </source>
</evidence>
<dbReference type="PIRSF" id="PIRSF000862">
    <property type="entry name" value="Steryl_ester_lip"/>
    <property type="match status" value="1"/>
</dbReference>
<keyword evidence="8" id="KW-0458">Lysosome</keyword>
<dbReference type="Pfam" id="PF04083">
    <property type="entry name" value="Abhydro_lipase"/>
    <property type="match status" value="1"/>
</dbReference>
<evidence type="ECO:0000256" key="2">
    <source>
        <dbReference type="ARBA" id="ARBA00010701"/>
    </source>
</evidence>
<reference evidence="12" key="1">
    <citation type="submission" date="2020-12" db="UniProtKB">
        <authorList>
            <consortium name="WormBaseParasite"/>
        </authorList>
    </citation>
    <scope>IDENTIFICATION</scope>
    <source>
        <strain evidence="12">MHco3</strain>
    </source>
</reference>
<evidence type="ECO:0000256" key="4">
    <source>
        <dbReference type="ARBA" id="ARBA00022801"/>
    </source>
</evidence>
<dbReference type="InterPro" id="IPR029058">
    <property type="entry name" value="AB_hydrolase_fold"/>
</dbReference>
<feature type="domain" description="Partial AB-hydrolase lipase" evidence="10">
    <location>
        <begin position="31"/>
        <end position="93"/>
    </location>
</feature>
<evidence type="ECO:0000256" key="1">
    <source>
        <dbReference type="ARBA" id="ARBA00004227"/>
    </source>
</evidence>
<evidence type="ECO:0000313" key="12">
    <source>
        <dbReference type="WBParaSite" id="HCON_00135540-00001"/>
    </source>
</evidence>
<keyword evidence="7" id="KW-0325">Glycoprotein</keyword>
<dbReference type="InterPro" id="IPR006693">
    <property type="entry name" value="AB_hydrolase_lipase"/>
</dbReference>
<dbReference type="Proteomes" id="UP000025227">
    <property type="component" value="Unplaced"/>
</dbReference>
<evidence type="ECO:0000256" key="8">
    <source>
        <dbReference type="ARBA" id="ARBA00023228"/>
    </source>
</evidence>
<sequence>LQIMLHWVLVVFLVYNVQAKKHEDPECSMTTPQIIEHWGYPAEIHTVTTQDGYILELHRIPYGRNDAKPTAPRPVVFMQHGLECSSSNWITNLPEESAGFMFADAGFDVWLGNMRGNTYSTKHVSLNPKHDKFWQWTWDEMAKYDLEAMIDMALTTSGQEHLYYIGHSQGTLTMFSKLSMDQAFSDKIRKFFALAPVGSVAHIKGMLKFLADDFSLELDVYYDMFGAGKFLPNNIIMKMIADSVCGGLKVEAELCDNILFLIAGPESHQMNATRTPVYLSHTPADTSSMNIMHWLQMVKRGTVAMYDYGTKENKKKYGQAEPPEYDFTKIQNPIYVYSGDEDWLADPNDVSGYLMPRISHTVVQNTELHDYNHLDFIWGLRAAADIYTPIISIIKQDLS</sequence>
<dbReference type="GO" id="GO:0016042">
    <property type="term" value="P:lipid catabolic process"/>
    <property type="evidence" value="ECO:0007669"/>
    <property type="project" value="UniProtKB-KW"/>
</dbReference>
<comment type="similarity">
    <text evidence="2 9">Belongs to the AB hydrolase superfamily. Lipase family.</text>
</comment>
<keyword evidence="3" id="KW-0732">Signal</keyword>
<organism evidence="11 12">
    <name type="scientific">Haemonchus contortus</name>
    <name type="common">Barber pole worm</name>
    <dbReference type="NCBI Taxonomy" id="6289"/>
    <lineage>
        <taxon>Eukaryota</taxon>
        <taxon>Metazoa</taxon>
        <taxon>Ecdysozoa</taxon>
        <taxon>Nematoda</taxon>
        <taxon>Chromadorea</taxon>
        <taxon>Rhabditida</taxon>
        <taxon>Rhabditina</taxon>
        <taxon>Rhabditomorpha</taxon>
        <taxon>Strongyloidea</taxon>
        <taxon>Trichostrongylidae</taxon>
        <taxon>Haemonchus</taxon>
    </lineage>
</organism>
<accession>A0A7I4YSN5</accession>
<evidence type="ECO:0000256" key="7">
    <source>
        <dbReference type="ARBA" id="ARBA00023180"/>
    </source>
</evidence>
<keyword evidence="5 9" id="KW-0442">Lipid degradation</keyword>
<evidence type="ECO:0000256" key="6">
    <source>
        <dbReference type="ARBA" id="ARBA00023098"/>
    </source>
</evidence>
<dbReference type="GO" id="GO:0043202">
    <property type="term" value="C:lysosomal lumen"/>
    <property type="evidence" value="ECO:0007669"/>
    <property type="project" value="UniProtKB-SubCell"/>
</dbReference>
<dbReference type="SUPFAM" id="SSF53474">
    <property type="entry name" value="alpha/beta-Hydrolases"/>
    <property type="match status" value="1"/>
</dbReference>
<keyword evidence="4 9" id="KW-0378">Hydrolase</keyword>
<dbReference type="FunFam" id="3.40.50.1820:FF:000021">
    <property type="entry name" value="Lipase"/>
    <property type="match status" value="1"/>
</dbReference>
<keyword evidence="11" id="KW-1185">Reference proteome</keyword>
<evidence type="ECO:0000256" key="5">
    <source>
        <dbReference type="ARBA" id="ARBA00022963"/>
    </source>
</evidence>
<proteinExistence type="inferred from homology"/>
<protein>
    <recommendedName>
        <fullName evidence="9">Lipase</fullName>
    </recommendedName>
</protein>
<accession>A0A7I4YUB0</accession>
<dbReference type="Gene3D" id="3.40.50.1820">
    <property type="entry name" value="alpha/beta hydrolase"/>
    <property type="match status" value="1"/>
</dbReference>
<evidence type="ECO:0000256" key="9">
    <source>
        <dbReference type="PIRNR" id="PIRNR000862"/>
    </source>
</evidence>
<dbReference type="InterPro" id="IPR025483">
    <property type="entry name" value="Lipase_euk"/>
</dbReference>
<dbReference type="WBParaSite" id="HCON_00135540-00001">
    <property type="protein sequence ID" value="HCON_00135540-00001"/>
    <property type="gene ID" value="HCON_00135540"/>
</dbReference>
<name>A0A7I4YUB0_HAECO</name>